<feature type="compositionally biased region" description="Basic and acidic residues" evidence="5">
    <location>
        <begin position="249"/>
        <end position="267"/>
    </location>
</feature>
<organism evidence="7">
    <name type="scientific">Oikopleura dioica</name>
    <name type="common">Tunicate</name>
    <dbReference type="NCBI Taxonomy" id="34765"/>
    <lineage>
        <taxon>Eukaryota</taxon>
        <taxon>Metazoa</taxon>
        <taxon>Chordata</taxon>
        <taxon>Tunicata</taxon>
        <taxon>Appendicularia</taxon>
        <taxon>Copelata</taxon>
        <taxon>Oikopleuridae</taxon>
        <taxon>Oikopleura</taxon>
    </lineage>
</organism>
<feature type="region of interest" description="Disordered" evidence="5">
    <location>
        <begin position="1"/>
        <end position="303"/>
    </location>
</feature>
<keyword evidence="3" id="KW-0547">Nucleotide-binding</keyword>
<feature type="compositionally biased region" description="Basic and acidic residues" evidence="5">
    <location>
        <begin position="276"/>
        <end position="296"/>
    </location>
</feature>
<dbReference type="CDD" id="cd03221">
    <property type="entry name" value="ABCF_EF-3"/>
    <property type="match status" value="2"/>
</dbReference>
<evidence type="ECO:0000256" key="1">
    <source>
        <dbReference type="ARBA" id="ARBA00011054"/>
    </source>
</evidence>
<sequence>MAKGKKGKKNQKDDDAEWDRLEKEAVAKRVAEAAGTPTPAEDGEPQMSKSQMKKLKREAKKGNKQSDGFTALEDEPQEPEEESEDDTPVLLPQKGKKNKKKGGFAAFDPSDEESEEEIVTPLPQKKSGKKNKGKGQGGFAALNLSDNGEDVSEAESLEEEIPQKGKKGKKGKKNREPSPEPELKSKKKGKKGKRSPMPEPLVESEPEPEPEPEKKSAFDMLADEMDEEENMTEAMQDMNISTKKKRSKKTIDNDSRDIAGDAGDHDGPIYFDAEEEKLRKKEAEAEKRRADAEEAMKTMTRKEKKKFMAKMALEEELRKIEENTANMGSFAVSQQESSGKDVEGDDIKIDNFSISAGGRELFKDAKLKITAGRRYGLVGPNGRGKTTLLRHIGNRALRIPKHVDTLYCEQEVKADETPAIEAVLSSDVKRTELITEQKRVQARLERGDTSVLERLQEIDEELIAHGAESAEGRARRILSGLGFTKRMQGRATKDFSGGWRMRVSLARALFIEPTLLLLDEPTNHLDLNAVIWLDNYLCGWKKTLLVVSHDAGFLDNICTDIMHLENKKLVYYKGNYSQFQSMHEQHMKEMHKAYEKQQKNIKASKAKGQSKAKAETKAREALTKKQAKNRAKLAGNMESSQGHGFRFPEVQNLNPPILGLYDAYFGYQGQKPLFKNVNFGIDMGSRISIVGPNGVGKSTFLKLLIGEEQPTEGEMKKSHRVRIGYYSQHSAEQLDLNKSPAEYLVSKFSADDELKITTQQARKHLGSVGLESHAHTIPNRDLSGGQKSRVALAELIIMAPDIIILDEPTNNLDLESIDALGEAINEYEVI</sequence>
<dbReference type="PANTHER" id="PTHR19211">
    <property type="entry name" value="ATP-BINDING TRANSPORT PROTEIN-RELATED"/>
    <property type="match status" value="1"/>
</dbReference>
<feature type="compositionally biased region" description="Acidic residues" evidence="5">
    <location>
        <begin position="72"/>
        <end position="87"/>
    </location>
</feature>
<dbReference type="Pfam" id="PF00005">
    <property type="entry name" value="ABC_tran"/>
    <property type="match status" value="2"/>
</dbReference>
<dbReference type="Pfam" id="PF12848">
    <property type="entry name" value="ABC_tran_Xtn"/>
    <property type="match status" value="1"/>
</dbReference>
<feature type="compositionally biased region" description="Acidic residues" evidence="5">
    <location>
        <begin position="147"/>
        <end position="160"/>
    </location>
</feature>
<dbReference type="Gene3D" id="3.40.50.300">
    <property type="entry name" value="P-loop containing nucleotide triphosphate hydrolases"/>
    <property type="match status" value="2"/>
</dbReference>
<comment type="similarity">
    <text evidence="1">Belongs to the ABC transporter superfamily. ABCF family. EF3 subfamily.</text>
</comment>
<dbReference type="FunCoup" id="E4XYP3">
    <property type="interactions" value="977"/>
</dbReference>
<dbReference type="PANTHER" id="PTHR19211:SF14">
    <property type="entry name" value="ATP-BINDING CASSETTE SUB-FAMILY F MEMBER 1"/>
    <property type="match status" value="1"/>
</dbReference>
<feature type="compositionally biased region" description="Acidic residues" evidence="5">
    <location>
        <begin position="109"/>
        <end position="118"/>
    </location>
</feature>
<dbReference type="InParanoid" id="E4XYP3"/>
<dbReference type="InterPro" id="IPR032781">
    <property type="entry name" value="ABC_tran_Xtn"/>
</dbReference>
<feature type="compositionally biased region" description="Basic residues" evidence="5">
    <location>
        <begin position="164"/>
        <end position="173"/>
    </location>
</feature>
<feature type="compositionally biased region" description="Basic and acidic residues" evidence="5">
    <location>
        <begin position="612"/>
        <end position="623"/>
    </location>
</feature>
<keyword evidence="4" id="KW-0067">ATP-binding</keyword>
<dbReference type="SMART" id="SM00382">
    <property type="entry name" value="AAA"/>
    <property type="match status" value="2"/>
</dbReference>
<dbReference type="PROSITE" id="PS50893">
    <property type="entry name" value="ABC_TRANSPORTER_2"/>
    <property type="match status" value="2"/>
</dbReference>
<evidence type="ECO:0000256" key="2">
    <source>
        <dbReference type="ARBA" id="ARBA00022737"/>
    </source>
</evidence>
<dbReference type="SUPFAM" id="SSF52540">
    <property type="entry name" value="P-loop containing nucleoside triphosphate hydrolases"/>
    <property type="match status" value="2"/>
</dbReference>
<dbReference type="InterPro" id="IPR017871">
    <property type="entry name" value="ABC_transporter-like_CS"/>
</dbReference>
<evidence type="ECO:0000313" key="7">
    <source>
        <dbReference type="EMBL" id="CBY14755.1"/>
    </source>
</evidence>
<reference evidence="7" key="1">
    <citation type="journal article" date="2010" name="Science">
        <title>Plasticity of animal genome architecture unmasked by rapid evolution of a pelagic tunicate.</title>
        <authorList>
            <person name="Denoeud F."/>
            <person name="Henriet S."/>
            <person name="Mungpakdee S."/>
            <person name="Aury J.M."/>
            <person name="Da Silva C."/>
            <person name="Brinkmann H."/>
            <person name="Mikhaleva J."/>
            <person name="Olsen L.C."/>
            <person name="Jubin C."/>
            <person name="Canestro C."/>
            <person name="Bouquet J.M."/>
            <person name="Danks G."/>
            <person name="Poulain J."/>
            <person name="Campsteijn C."/>
            <person name="Adamski M."/>
            <person name="Cross I."/>
            <person name="Yadetie F."/>
            <person name="Muffato M."/>
            <person name="Louis A."/>
            <person name="Butcher S."/>
            <person name="Tsagkogeorga G."/>
            <person name="Konrad A."/>
            <person name="Singh S."/>
            <person name="Jensen M.F."/>
            <person name="Cong E.H."/>
            <person name="Eikeseth-Otteraa H."/>
            <person name="Noel B."/>
            <person name="Anthouard V."/>
            <person name="Porcel B.M."/>
            <person name="Kachouri-Lafond R."/>
            <person name="Nishino A."/>
            <person name="Ugolini M."/>
            <person name="Chourrout P."/>
            <person name="Nishida H."/>
            <person name="Aasland R."/>
            <person name="Huzurbazar S."/>
            <person name="Westhof E."/>
            <person name="Delsuc F."/>
            <person name="Lehrach H."/>
            <person name="Reinhardt R."/>
            <person name="Weissenbach J."/>
            <person name="Roy S.W."/>
            <person name="Artiguenave F."/>
            <person name="Postlethwait J.H."/>
            <person name="Manak J.R."/>
            <person name="Thompson E.M."/>
            <person name="Jaillon O."/>
            <person name="Du Pasquier L."/>
            <person name="Boudinot P."/>
            <person name="Liberles D.A."/>
            <person name="Volff J.N."/>
            <person name="Philippe H."/>
            <person name="Lenhard B."/>
            <person name="Roest Crollius H."/>
            <person name="Wincker P."/>
            <person name="Chourrout D."/>
        </authorList>
    </citation>
    <scope>NUCLEOTIDE SEQUENCE [LARGE SCALE GENOMIC DNA]</scope>
</reference>
<evidence type="ECO:0000256" key="4">
    <source>
        <dbReference type="ARBA" id="ARBA00022840"/>
    </source>
</evidence>
<proteinExistence type="inferred from homology"/>
<dbReference type="InterPro" id="IPR003593">
    <property type="entry name" value="AAA+_ATPase"/>
</dbReference>
<dbReference type="AlphaFoldDB" id="E4XYP3"/>
<feature type="compositionally biased region" description="Basic and acidic residues" evidence="5">
    <location>
        <begin position="174"/>
        <end position="184"/>
    </location>
</feature>
<dbReference type="OrthoDB" id="2110130at2759"/>
<dbReference type="PROSITE" id="PS00211">
    <property type="entry name" value="ABC_TRANSPORTER_1"/>
    <property type="match status" value="2"/>
</dbReference>
<dbReference type="InterPro" id="IPR050611">
    <property type="entry name" value="ABCF"/>
</dbReference>
<dbReference type="GO" id="GO:0016887">
    <property type="term" value="F:ATP hydrolysis activity"/>
    <property type="evidence" value="ECO:0007669"/>
    <property type="project" value="InterPro"/>
</dbReference>
<dbReference type="GO" id="GO:0005524">
    <property type="term" value="F:ATP binding"/>
    <property type="evidence" value="ECO:0007669"/>
    <property type="project" value="UniProtKB-KW"/>
</dbReference>
<evidence type="ECO:0000256" key="3">
    <source>
        <dbReference type="ARBA" id="ARBA00022741"/>
    </source>
</evidence>
<feature type="compositionally biased region" description="Basic residues" evidence="5">
    <location>
        <begin position="185"/>
        <end position="194"/>
    </location>
</feature>
<protein>
    <recommendedName>
        <fullName evidence="6">ABC transporter domain-containing protein</fullName>
    </recommendedName>
</protein>
<dbReference type="FunFam" id="3.40.50.300:FF:001092">
    <property type="entry name" value="ATP-binding cassette sub-family F member 2"/>
    <property type="match status" value="1"/>
</dbReference>
<evidence type="ECO:0000259" key="6">
    <source>
        <dbReference type="PROSITE" id="PS50893"/>
    </source>
</evidence>
<feature type="region of interest" description="Disordered" evidence="5">
    <location>
        <begin position="602"/>
        <end position="640"/>
    </location>
</feature>
<gene>
    <name evidence="7" type="ORF">GSOID_T00009828001</name>
</gene>
<dbReference type="EMBL" id="FN653341">
    <property type="protein sequence ID" value="CBY14755.1"/>
    <property type="molecule type" value="Genomic_DNA"/>
</dbReference>
<evidence type="ECO:0000256" key="5">
    <source>
        <dbReference type="SAM" id="MobiDB-lite"/>
    </source>
</evidence>
<dbReference type="InterPro" id="IPR027417">
    <property type="entry name" value="P-loop_NTPase"/>
</dbReference>
<feature type="domain" description="ABC transporter" evidence="6">
    <location>
        <begin position="658"/>
        <end position="830"/>
    </location>
</feature>
<feature type="domain" description="ABC transporter" evidence="6">
    <location>
        <begin position="347"/>
        <end position="598"/>
    </location>
</feature>
<feature type="compositionally biased region" description="Basic residues" evidence="5">
    <location>
        <begin position="51"/>
        <end position="63"/>
    </location>
</feature>
<dbReference type="FunFam" id="3.40.50.300:FF:000011">
    <property type="entry name" value="Putative ABC transporter ATP-binding component"/>
    <property type="match status" value="1"/>
</dbReference>
<dbReference type="Proteomes" id="UP000001307">
    <property type="component" value="Unassembled WGS sequence"/>
</dbReference>
<name>E4XYP3_OIKDI</name>
<accession>E4XYP3</accession>
<dbReference type="InterPro" id="IPR003439">
    <property type="entry name" value="ABC_transporter-like_ATP-bd"/>
</dbReference>
<keyword evidence="2" id="KW-0677">Repeat</keyword>
<keyword evidence="8" id="KW-1185">Reference proteome</keyword>
<feature type="compositionally biased region" description="Basic and acidic residues" evidence="5">
    <location>
        <begin position="10"/>
        <end position="31"/>
    </location>
</feature>
<evidence type="ECO:0000313" key="8">
    <source>
        <dbReference type="Proteomes" id="UP000001307"/>
    </source>
</evidence>
<feature type="compositionally biased region" description="Acidic residues" evidence="5">
    <location>
        <begin position="221"/>
        <end position="231"/>
    </location>
</feature>